<dbReference type="Proteomes" id="UP000680304">
    <property type="component" value="Unassembled WGS sequence"/>
</dbReference>
<protein>
    <recommendedName>
        <fullName evidence="3">YtkA-like domain-containing protein</fullName>
    </recommendedName>
</protein>
<reference evidence="1 2" key="1">
    <citation type="submission" date="2021-04" db="EMBL/GenBank/DDBJ databases">
        <title>Draft genome sequence of Paenibacillus cisolokensis, LC2-13A.</title>
        <authorList>
            <person name="Uke A."/>
            <person name="Chhe C."/>
            <person name="Baramee S."/>
            <person name="Kosugi A."/>
        </authorList>
    </citation>
    <scope>NUCLEOTIDE SEQUENCE [LARGE SCALE GENOMIC DNA]</scope>
    <source>
        <strain evidence="1 2">LC2-13A</strain>
    </source>
</reference>
<gene>
    <name evidence="1" type="ORF">PACILC2_45180</name>
</gene>
<accession>A0ABQ4NCP0</accession>
<keyword evidence="2" id="KW-1185">Reference proteome</keyword>
<proteinExistence type="predicted"/>
<dbReference type="RefSeq" id="WP_213530490.1">
    <property type="nucleotide sequence ID" value="NZ_BOVJ01000159.1"/>
</dbReference>
<evidence type="ECO:0000313" key="1">
    <source>
        <dbReference type="EMBL" id="GIQ65950.1"/>
    </source>
</evidence>
<sequence>MSLRIREQSGGGQYARLDIWLPSGMGKPISAEVTLRRDEQTVEVPILYKEGGPDPYGFEGFDKYTYEADGIFIDDSGSWTMKVVVTVEGRKQHAYEKVEAIP</sequence>
<name>A0ABQ4NCP0_9BACL</name>
<organism evidence="1 2">
    <name type="scientific">Paenibacillus cisolokensis</name>
    <dbReference type="NCBI Taxonomy" id="1658519"/>
    <lineage>
        <taxon>Bacteria</taxon>
        <taxon>Bacillati</taxon>
        <taxon>Bacillota</taxon>
        <taxon>Bacilli</taxon>
        <taxon>Bacillales</taxon>
        <taxon>Paenibacillaceae</taxon>
        <taxon>Paenibacillus</taxon>
    </lineage>
</organism>
<evidence type="ECO:0008006" key="3">
    <source>
        <dbReference type="Google" id="ProtNLM"/>
    </source>
</evidence>
<dbReference type="EMBL" id="BOVJ01000159">
    <property type="protein sequence ID" value="GIQ65950.1"/>
    <property type="molecule type" value="Genomic_DNA"/>
</dbReference>
<comment type="caution">
    <text evidence="1">The sequence shown here is derived from an EMBL/GenBank/DDBJ whole genome shotgun (WGS) entry which is preliminary data.</text>
</comment>
<evidence type="ECO:0000313" key="2">
    <source>
        <dbReference type="Proteomes" id="UP000680304"/>
    </source>
</evidence>